<evidence type="ECO:0000259" key="11">
    <source>
        <dbReference type="Pfam" id="PF14535"/>
    </source>
</evidence>
<evidence type="ECO:0000256" key="4">
    <source>
        <dbReference type="ARBA" id="ARBA00060591"/>
    </source>
</evidence>
<proteinExistence type="inferred from homology"/>
<feature type="domain" description="AMP-dependent synthetase/ligase" evidence="10">
    <location>
        <begin position="82"/>
        <end position="285"/>
    </location>
</feature>
<comment type="caution">
    <text evidence="12">The sequence shown here is derived from an EMBL/GenBank/DDBJ whole genome shotgun (WGS) entry which is preliminary data.</text>
</comment>
<evidence type="ECO:0000256" key="8">
    <source>
        <dbReference type="ARBA" id="ARBA00075111"/>
    </source>
</evidence>
<dbReference type="Pfam" id="PF00501">
    <property type="entry name" value="AMP-binding"/>
    <property type="match status" value="1"/>
</dbReference>
<reference evidence="12" key="1">
    <citation type="submission" date="2021-04" db="EMBL/GenBank/DDBJ databases">
        <title>Isolation and polyphasic classification of algal microorganism.</title>
        <authorList>
            <person name="Wang S."/>
        </authorList>
    </citation>
    <scope>NUCLEOTIDE SEQUENCE</scope>
    <source>
        <strain evidence="12">720a</strain>
    </source>
</reference>
<keyword evidence="2 9" id="KW-0436">Ligase</keyword>
<comment type="catalytic activity">
    <reaction evidence="9">
        <text>2-phenylacetate + ATP + CoA = phenylacetyl-CoA + AMP + diphosphate</text>
        <dbReference type="Rhea" id="RHEA:20956"/>
        <dbReference type="ChEBI" id="CHEBI:18401"/>
        <dbReference type="ChEBI" id="CHEBI:30616"/>
        <dbReference type="ChEBI" id="CHEBI:33019"/>
        <dbReference type="ChEBI" id="CHEBI:57287"/>
        <dbReference type="ChEBI" id="CHEBI:57390"/>
        <dbReference type="ChEBI" id="CHEBI:456215"/>
        <dbReference type="EC" id="6.2.1.30"/>
    </reaction>
</comment>
<dbReference type="InterPro" id="IPR000873">
    <property type="entry name" value="AMP-dep_synth/lig_dom"/>
</dbReference>
<evidence type="ECO:0000256" key="6">
    <source>
        <dbReference type="ARBA" id="ARBA00066629"/>
    </source>
</evidence>
<dbReference type="AlphaFoldDB" id="A0A941DWU9"/>
<gene>
    <name evidence="12" type="ORF">KCX74_11125</name>
</gene>
<dbReference type="Proteomes" id="UP000675284">
    <property type="component" value="Unassembled WGS sequence"/>
</dbReference>
<dbReference type="SUPFAM" id="SSF56801">
    <property type="entry name" value="Acetyl-CoA synthetase-like"/>
    <property type="match status" value="1"/>
</dbReference>
<dbReference type="Gene3D" id="3.40.50.12780">
    <property type="entry name" value="N-terminal domain of ligase-like"/>
    <property type="match status" value="1"/>
</dbReference>
<dbReference type="PANTHER" id="PTHR43845">
    <property type="entry name" value="BLR5969 PROTEIN"/>
    <property type="match status" value="1"/>
</dbReference>
<comment type="similarity">
    <text evidence="5 9">Belongs to the phenylacetyl-CoA ligase family.</text>
</comment>
<dbReference type="GO" id="GO:0000166">
    <property type="term" value="F:nucleotide binding"/>
    <property type="evidence" value="ECO:0007669"/>
    <property type="project" value="UniProtKB-KW"/>
</dbReference>
<dbReference type="GO" id="GO:0010124">
    <property type="term" value="P:phenylacetate catabolic process"/>
    <property type="evidence" value="ECO:0007669"/>
    <property type="project" value="UniProtKB-UniRule"/>
</dbReference>
<dbReference type="EMBL" id="JAGSOT010000030">
    <property type="protein sequence ID" value="MBR7796589.1"/>
    <property type="molecule type" value="Genomic_DNA"/>
</dbReference>
<comment type="function">
    <text evidence="9">Catalyzes the activation of phenylacetic acid (PA) to phenylacetyl-CoA (PA-CoA).</text>
</comment>
<evidence type="ECO:0000256" key="9">
    <source>
        <dbReference type="PIRNR" id="PIRNR006444"/>
    </source>
</evidence>
<evidence type="ECO:0000256" key="5">
    <source>
        <dbReference type="ARBA" id="ARBA00061566"/>
    </source>
</evidence>
<dbReference type="EC" id="6.2.1.30" evidence="6 9"/>
<feature type="domain" description="AMP-dependent ligase C-terminal" evidence="11">
    <location>
        <begin position="334"/>
        <end position="436"/>
    </location>
</feature>
<dbReference type="RefSeq" id="WP_166530435.1">
    <property type="nucleotide sequence ID" value="NZ_JAGSOT010000030.1"/>
</dbReference>
<evidence type="ECO:0000256" key="1">
    <source>
        <dbReference type="ARBA" id="ARBA00011245"/>
    </source>
</evidence>
<sequence length="443" mass="50036">MSTFSKEEQWSHLQMKDLQWSRLKKSIKHAYENVPFYREALQRIPITPDDFCSWQQFQELPFTKKHHLRENYPFQLLATPVNEVVRIHASSGTSGKPTVVAYTKNDISHWGHMVARAIYMAGGRKGDILHNAFGYGLFTGGLGIHHGSEYLGCATVPISGGNTNKQIAMIQDFKPRIICSTPSYLLNIGETMINQGINPANTSLKLAILGAEPWSEKMRDIIEQMFDLDALDIYGLSEVMGPGIAMECECKEGLHVAEDHFIVEAINPETLEPVPDGEDGELVFTSLTKEAIPIIRYRTGDVASLSRERCACGRTTIKMSRVKGRIDDMLIIRGVNVFPSEIERYICSAEELEPHYEIHLLKKGAMDHVELHVEVCELFYNSLSEQSFNDQKSLELIQKVKKTLKMELLVSVDVRLTKPKTLLRSEGKARRIIDKRPSMSATL</sequence>
<dbReference type="InterPro" id="IPR011880">
    <property type="entry name" value="PA_CoA_ligase"/>
</dbReference>
<evidence type="ECO:0000313" key="12">
    <source>
        <dbReference type="EMBL" id="MBR7796589.1"/>
    </source>
</evidence>
<name>A0A941DWU9_9BACI</name>
<protein>
    <recommendedName>
        <fullName evidence="7 9">Phenylacetate-coenzyme A ligase</fullName>
        <ecNumber evidence="6 9">6.2.1.30</ecNumber>
    </recommendedName>
    <alternativeName>
        <fullName evidence="8 9">Phenylacetyl-CoA ligase</fullName>
    </alternativeName>
</protein>
<evidence type="ECO:0000256" key="7">
    <source>
        <dbReference type="ARBA" id="ARBA00068695"/>
    </source>
</evidence>
<dbReference type="InterPro" id="IPR042099">
    <property type="entry name" value="ANL_N_sf"/>
</dbReference>
<organism evidence="12 13">
    <name type="scientific">Virgibacillus salarius</name>
    <dbReference type="NCBI Taxonomy" id="447199"/>
    <lineage>
        <taxon>Bacteria</taxon>
        <taxon>Bacillati</taxon>
        <taxon>Bacillota</taxon>
        <taxon>Bacilli</taxon>
        <taxon>Bacillales</taxon>
        <taxon>Bacillaceae</taxon>
        <taxon>Virgibacillus</taxon>
    </lineage>
</organism>
<evidence type="ECO:0000256" key="2">
    <source>
        <dbReference type="ARBA" id="ARBA00022598"/>
    </source>
</evidence>
<dbReference type="FunFam" id="3.40.50.12780:FF:000016">
    <property type="entry name" value="Phenylacetate-coenzyme A ligase"/>
    <property type="match status" value="1"/>
</dbReference>
<evidence type="ECO:0000256" key="3">
    <source>
        <dbReference type="ARBA" id="ARBA00022741"/>
    </source>
</evidence>
<comment type="subunit">
    <text evidence="1">Monomer.</text>
</comment>
<dbReference type="PIRSF" id="PIRSF006444">
    <property type="entry name" value="PaaK"/>
    <property type="match status" value="1"/>
</dbReference>
<dbReference type="Gene3D" id="3.30.300.30">
    <property type="match status" value="1"/>
</dbReference>
<keyword evidence="13" id="KW-1185">Reference proteome</keyword>
<evidence type="ECO:0000313" key="13">
    <source>
        <dbReference type="Proteomes" id="UP000675284"/>
    </source>
</evidence>
<dbReference type="Pfam" id="PF14535">
    <property type="entry name" value="AMP-binding_C_2"/>
    <property type="match status" value="1"/>
</dbReference>
<dbReference type="GO" id="GO:0047475">
    <property type="term" value="F:phenylacetate-CoA ligase activity"/>
    <property type="evidence" value="ECO:0007669"/>
    <property type="project" value="UniProtKB-EC"/>
</dbReference>
<dbReference type="InterPro" id="IPR028154">
    <property type="entry name" value="AMP-dep_Lig_C"/>
</dbReference>
<dbReference type="InterPro" id="IPR045851">
    <property type="entry name" value="AMP-bd_C_sf"/>
</dbReference>
<dbReference type="CDD" id="cd05913">
    <property type="entry name" value="PaaK"/>
    <property type="match status" value="1"/>
</dbReference>
<accession>A0A941DWU9</accession>
<comment type="pathway">
    <text evidence="4 9">Aromatic compound metabolism; phenylacetate degradation.</text>
</comment>
<evidence type="ECO:0000259" key="10">
    <source>
        <dbReference type="Pfam" id="PF00501"/>
    </source>
</evidence>
<keyword evidence="3 9" id="KW-0547">Nucleotide-binding</keyword>
<dbReference type="PANTHER" id="PTHR43845:SF1">
    <property type="entry name" value="BLR5969 PROTEIN"/>
    <property type="match status" value="1"/>
</dbReference>